<gene>
    <name evidence="2" type="ORF">NMN56_015745</name>
</gene>
<name>A0ABT6ZX55_9ACTN</name>
<feature type="compositionally biased region" description="Basic and acidic residues" evidence="1">
    <location>
        <begin position="113"/>
        <end position="140"/>
    </location>
</feature>
<protein>
    <recommendedName>
        <fullName evidence="4">Excreted virulence factor EspC, type VII ESX diderm</fullName>
    </recommendedName>
</protein>
<feature type="region of interest" description="Disordered" evidence="1">
    <location>
        <begin position="1"/>
        <end position="56"/>
    </location>
</feature>
<evidence type="ECO:0000313" key="3">
    <source>
        <dbReference type="Proteomes" id="UP001214441"/>
    </source>
</evidence>
<reference evidence="2 3" key="1">
    <citation type="submission" date="2023-05" db="EMBL/GenBank/DDBJ databases">
        <title>Streptantibioticus silvisoli sp. nov., acidotolerant actinomycetes 1 from pine litter.</title>
        <authorList>
            <person name="Swiecimska M."/>
            <person name="Golinska P."/>
            <person name="Sangal V."/>
            <person name="Wachnowicz B."/>
            <person name="Goodfellow M."/>
        </authorList>
    </citation>
    <scope>NUCLEOTIDE SEQUENCE [LARGE SCALE GENOMIC DNA]</scope>
    <source>
        <strain evidence="2 3">DSM 42109</strain>
    </source>
</reference>
<feature type="compositionally biased region" description="Polar residues" evidence="1">
    <location>
        <begin position="47"/>
        <end position="56"/>
    </location>
</feature>
<feature type="region of interest" description="Disordered" evidence="1">
    <location>
        <begin position="113"/>
        <end position="154"/>
    </location>
</feature>
<dbReference type="EMBL" id="JANCPR020000013">
    <property type="protein sequence ID" value="MDJ1133389.1"/>
    <property type="molecule type" value="Genomic_DNA"/>
</dbReference>
<proteinExistence type="predicted"/>
<evidence type="ECO:0000313" key="2">
    <source>
        <dbReference type="EMBL" id="MDJ1133389.1"/>
    </source>
</evidence>
<dbReference type="RefSeq" id="WP_280842786.1">
    <property type="nucleotide sequence ID" value="NZ_JANCPR020000013.1"/>
</dbReference>
<organism evidence="2 3">
    <name type="scientific">Streptomyces iconiensis</name>
    <dbReference type="NCBI Taxonomy" id="1384038"/>
    <lineage>
        <taxon>Bacteria</taxon>
        <taxon>Bacillati</taxon>
        <taxon>Actinomycetota</taxon>
        <taxon>Actinomycetes</taxon>
        <taxon>Kitasatosporales</taxon>
        <taxon>Streptomycetaceae</taxon>
        <taxon>Streptomyces</taxon>
    </lineage>
</organism>
<evidence type="ECO:0000256" key="1">
    <source>
        <dbReference type="SAM" id="MobiDB-lite"/>
    </source>
</evidence>
<sequence>MEHNRSGIYDVIGAPGPPQDRTGLHLASAGEGEDAPWGGGGVKSDQKSWNSASHSVRSLKGAIGKSRSEMHEPGKALGADDFECGRVFGDLHTSWDDYLSKVNGRCATLADRLSKAGSEHHKNDEERKADFDRLNDKYQDTKGLGPKGTGEGAR</sequence>
<comment type="caution">
    <text evidence="2">The sequence shown here is derived from an EMBL/GenBank/DDBJ whole genome shotgun (WGS) entry which is preliminary data.</text>
</comment>
<evidence type="ECO:0008006" key="4">
    <source>
        <dbReference type="Google" id="ProtNLM"/>
    </source>
</evidence>
<dbReference type="Proteomes" id="UP001214441">
    <property type="component" value="Unassembled WGS sequence"/>
</dbReference>
<feature type="compositionally biased region" description="Gly residues" evidence="1">
    <location>
        <begin position="145"/>
        <end position="154"/>
    </location>
</feature>
<accession>A0ABT6ZX55</accession>
<keyword evidence="3" id="KW-1185">Reference proteome</keyword>